<evidence type="ECO:0000313" key="2">
    <source>
        <dbReference type="EMBL" id="KAB1118830.1"/>
    </source>
</evidence>
<name>A0ABQ6UNE8_9ACTN</name>
<evidence type="ECO:0000313" key="3">
    <source>
        <dbReference type="Proteomes" id="UP000471364"/>
    </source>
</evidence>
<sequence length="91" mass="10155">MPIQESELIDTVKRVLADVTHDDAVLDMDLDTQLREDLGIDSMTSLTFLMALEDAVDGFFVDATTLEAEHFQTIGSIYEYVRTQLSTAKIA</sequence>
<keyword evidence="3" id="KW-1185">Reference proteome</keyword>
<dbReference type="InterPro" id="IPR009081">
    <property type="entry name" value="PP-bd_ACP"/>
</dbReference>
<proteinExistence type="predicted"/>
<dbReference type="SUPFAM" id="SSF47336">
    <property type="entry name" value="ACP-like"/>
    <property type="match status" value="1"/>
</dbReference>
<dbReference type="InterPro" id="IPR036736">
    <property type="entry name" value="ACP-like_sf"/>
</dbReference>
<evidence type="ECO:0000259" key="1">
    <source>
        <dbReference type="PROSITE" id="PS50075"/>
    </source>
</evidence>
<feature type="domain" description="Carrier" evidence="1">
    <location>
        <begin position="6"/>
        <end position="85"/>
    </location>
</feature>
<reference evidence="2 3" key="1">
    <citation type="submission" date="2019-09" db="EMBL/GenBank/DDBJ databases">
        <title>High taxonomic diversity of Micromonospora strains isolated from Medicago sativa nodules in different geographical locations.</title>
        <authorList>
            <person name="Martinez-Hidalgo P."/>
            <person name="Flores-Felix J.D."/>
            <person name="Velazquez E."/>
            <person name="Brau L."/>
            <person name="Trujillo M.E."/>
            <person name="Martinez-Molina E."/>
        </authorList>
    </citation>
    <scope>NUCLEOTIDE SEQUENCE [LARGE SCALE GENOMIC DNA]</scope>
    <source>
        <strain evidence="2 3">ALFB5</strain>
    </source>
</reference>
<gene>
    <name evidence="2" type="ORF">F6X54_02120</name>
</gene>
<dbReference type="Proteomes" id="UP000471364">
    <property type="component" value="Unassembled WGS sequence"/>
</dbReference>
<dbReference type="PROSITE" id="PS50075">
    <property type="entry name" value="CARRIER"/>
    <property type="match status" value="1"/>
</dbReference>
<dbReference type="EMBL" id="WAAR01000004">
    <property type="protein sequence ID" value="KAB1118830.1"/>
    <property type="molecule type" value="Genomic_DNA"/>
</dbReference>
<accession>A0ABQ6UNE8</accession>
<dbReference type="Pfam" id="PF00550">
    <property type="entry name" value="PP-binding"/>
    <property type="match status" value="1"/>
</dbReference>
<dbReference type="Gene3D" id="1.10.1200.10">
    <property type="entry name" value="ACP-like"/>
    <property type="match status" value="1"/>
</dbReference>
<comment type="caution">
    <text evidence="2">The sequence shown here is derived from an EMBL/GenBank/DDBJ whole genome shotgun (WGS) entry which is preliminary data.</text>
</comment>
<organism evidence="2 3">
    <name type="scientific">Micromonospora aurantiaca</name>
    <name type="common">nom. illeg.</name>
    <dbReference type="NCBI Taxonomy" id="47850"/>
    <lineage>
        <taxon>Bacteria</taxon>
        <taxon>Bacillati</taxon>
        <taxon>Actinomycetota</taxon>
        <taxon>Actinomycetes</taxon>
        <taxon>Micromonosporales</taxon>
        <taxon>Micromonosporaceae</taxon>
        <taxon>Micromonospora</taxon>
    </lineage>
</organism>
<protein>
    <submittedName>
        <fullName evidence="2">Acyl carrier protein</fullName>
    </submittedName>
</protein>
<dbReference type="RefSeq" id="WP_013476329.1">
    <property type="nucleotide sequence ID" value="NZ_CBDRIO010000008.1"/>
</dbReference>